<comment type="caution">
    <text evidence="2">The sequence shown here is derived from an EMBL/GenBank/DDBJ whole genome shotgun (WGS) entry which is preliminary data.</text>
</comment>
<reference evidence="2 3" key="1">
    <citation type="submission" date="2019-04" db="EMBL/GenBank/DDBJ databases">
        <title>Sphingobacterium olei sp. nov., isolated from oil-contaminated soil.</title>
        <authorList>
            <person name="Liu B."/>
        </authorList>
    </citation>
    <scope>NUCLEOTIDE SEQUENCE [LARGE SCALE GENOMIC DNA]</scope>
    <source>
        <strain evidence="2 3">Y3L14</strain>
    </source>
</reference>
<dbReference type="PANTHER" id="PTHR18964">
    <property type="entry name" value="ROK (REPRESSOR, ORF, KINASE) FAMILY"/>
    <property type="match status" value="1"/>
</dbReference>
<dbReference type="RefSeq" id="WP_136819959.1">
    <property type="nucleotide sequence ID" value="NZ_BMJX01000002.1"/>
</dbReference>
<comment type="similarity">
    <text evidence="1">Belongs to the ROK (NagC/XylR) family.</text>
</comment>
<sequence length="365" mass="39413">MYDYDNRIVLTLDAGGTNLVFSAIQANKEIVEPYCLPTYPDNLKKCMEALINGFTHVSSLLPMAPVAISFAFPGPADYTNGIIGDLPNFPSFRGGIPLGPYLQAHFQIPVFINNDGNLFAYGEALAGALPTLNNRLKMLGYSKEYRNLIGITFGTGFGSGVVINNFLLTGDNDCGGDVWVFRNKLFPDKIAEESVSIRAIMRVYSDLAGVTDDTLTPSDIYRIAEGEIKGDRNAARASFAQFGEVAGDAIAHLLTFADGIVVIGGGIMGAAKYIMPALINELSSSLKTFSGDTLSRLQREVIEVDDDGNFNPSVADKHKEIPIPNTDKTVNYNPHKRTFIMKTSLGTSTAISLGAYAYALHTLGN</sequence>
<dbReference type="PANTHER" id="PTHR18964:SF149">
    <property type="entry name" value="BIFUNCTIONAL UDP-N-ACETYLGLUCOSAMINE 2-EPIMERASE_N-ACETYLMANNOSAMINE KINASE"/>
    <property type="match status" value="1"/>
</dbReference>
<dbReference type="EMBL" id="SUKA01000002">
    <property type="protein sequence ID" value="TJY66610.1"/>
    <property type="molecule type" value="Genomic_DNA"/>
</dbReference>
<evidence type="ECO:0000256" key="1">
    <source>
        <dbReference type="ARBA" id="ARBA00006479"/>
    </source>
</evidence>
<dbReference type="SUPFAM" id="SSF53067">
    <property type="entry name" value="Actin-like ATPase domain"/>
    <property type="match status" value="1"/>
</dbReference>
<dbReference type="InterPro" id="IPR043129">
    <property type="entry name" value="ATPase_NBD"/>
</dbReference>
<dbReference type="CDD" id="cd23763">
    <property type="entry name" value="ASKHA_ATPase_ROK"/>
    <property type="match status" value="1"/>
</dbReference>
<evidence type="ECO:0000313" key="3">
    <source>
        <dbReference type="Proteomes" id="UP000309872"/>
    </source>
</evidence>
<accession>A0A4U0H4L5</accession>
<protein>
    <submittedName>
        <fullName evidence="2">ROK family protein</fullName>
    </submittedName>
</protein>
<dbReference type="InterPro" id="IPR000600">
    <property type="entry name" value="ROK"/>
</dbReference>
<keyword evidence="3" id="KW-1185">Reference proteome</keyword>
<dbReference type="OrthoDB" id="9810372at2"/>
<dbReference type="Proteomes" id="UP000309872">
    <property type="component" value="Unassembled WGS sequence"/>
</dbReference>
<gene>
    <name evidence="2" type="ORF">FAZ19_06720</name>
</gene>
<dbReference type="Gene3D" id="3.30.420.40">
    <property type="match status" value="2"/>
</dbReference>
<dbReference type="AlphaFoldDB" id="A0A4U0H4L5"/>
<evidence type="ECO:0000313" key="2">
    <source>
        <dbReference type="EMBL" id="TJY66610.1"/>
    </source>
</evidence>
<dbReference type="Pfam" id="PF00480">
    <property type="entry name" value="ROK"/>
    <property type="match status" value="1"/>
</dbReference>
<name>A0A4U0H4L5_9SPHI</name>
<proteinExistence type="inferred from homology"/>
<organism evidence="2 3">
    <name type="scientific">Sphingobacterium alkalisoli</name>
    <dbReference type="NCBI Taxonomy" id="1874115"/>
    <lineage>
        <taxon>Bacteria</taxon>
        <taxon>Pseudomonadati</taxon>
        <taxon>Bacteroidota</taxon>
        <taxon>Sphingobacteriia</taxon>
        <taxon>Sphingobacteriales</taxon>
        <taxon>Sphingobacteriaceae</taxon>
        <taxon>Sphingobacterium</taxon>
    </lineage>
</organism>